<dbReference type="RefSeq" id="WP_307227527.1">
    <property type="nucleotide sequence ID" value="NZ_JAUSVF010000001.1"/>
</dbReference>
<reference evidence="1 2" key="1">
    <citation type="submission" date="2023-07" db="EMBL/GenBank/DDBJ databases">
        <title>Genomic Encyclopedia of Type Strains, Phase IV (KMG-IV): sequencing the most valuable type-strain genomes for metagenomic binning, comparative biology and taxonomic classification.</title>
        <authorList>
            <person name="Goeker M."/>
        </authorList>
    </citation>
    <scope>NUCLEOTIDE SEQUENCE [LARGE SCALE GENOMIC DNA]</scope>
    <source>
        <strain evidence="1 2">DSM 1112</strain>
    </source>
</reference>
<proteinExistence type="predicted"/>
<name>A0ABU0BL81_9HYPH</name>
<keyword evidence="2" id="KW-1185">Reference proteome</keyword>
<comment type="caution">
    <text evidence="1">The sequence shown here is derived from an EMBL/GenBank/DDBJ whole genome shotgun (WGS) entry which is preliminary data.</text>
</comment>
<evidence type="ECO:0000313" key="2">
    <source>
        <dbReference type="Proteomes" id="UP001230207"/>
    </source>
</evidence>
<accession>A0ABU0BL81</accession>
<dbReference type="PANTHER" id="PTHR36109">
    <property type="entry name" value="MEMBRANE PROTEIN-RELATED"/>
    <property type="match status" value="1"/>
</dbReference>
<dbReference type="PANTHER" id="PTHR36109:SF2">
    <property type="entry name" value="MEMBRANE PROTEIN"/>
    <property type="match status" value="1"/>
</dbReference>
<dbReference type="Proteomes" id="UP001230207">
    <property type="component" value="Unassembled WGS sequence"/>
</dbReference>
<dbReference type="InterPro" id="IPR052948">
    <property type="entry name" value="Low_temp-induced_all0457"/>
</dbReference>
<sequence>MTKTVTGLFDHYSDATSAVAELKATGISDSDISIVSKNADGRYKDGDSDAAEDAGTGAGIGAAVGGVGGLLTGLGLMAIPGVGPVVAAGWLAATAAGAVAGAVVGGAAGGLIGALTESGVDERDAHVYAEGVRRGGTLVTAKVDESRAAEAEAILQRSNWVDLSTRRTAYEREGWTAFDDAANPYSQAEIEAERNRYANRGL</sequence>
<protein>
    <submittedName>
        <fullName evidence="1">Membrane protein</fullName>
    </submittedName>
</protein>
<evidence type="ECO:0000313" key="1">
    <source>
        <dbReference type="EMBL" id="MDQ0319004.1"/>
    </source>
</evidence>
<organism evidence="1 2">
    <name type="scientific">Pararhizobium capsulatum DSM 1112</name>
    <dbReference type="NCBI Taxonomy" id="1121113"/>
    <lineage>
        <taxon>Bacteria</taxon>
        <taxon>Pseudomonadati</taxon>
        <taxon>Pseudomonadota</taxon>
        <taxon>Alphaproteobacteria</taxon>
        <taxon>Hyphomicrobiales</taxon>
        <taxon>Rhizobiaceae</taxon>
        <taxon>Rhizobium/Agrobacterium group</taxon>
        <taxon>Pararhizobium</taxon>
    </lineage>
</organism>
<gene>
    <name evidence="1" type="ORF">QO002_001142</name>
</gene>
<dbReference type="EMBL" id="JAUSVF010000001">
    <property type="protein sequence ID" value="MDQ0319004.1"/>
    <property type="molecule type" value="Genomic_DNA"/>
</dbReference>